<sequence length="263" mass="31332">MPLLGAKSAPAKFTGKYDSVKKFIRQYKQMCAVYNVPDKEKCRRIVDYCSTRVTRFIEALDSFVDEKWNQLETDILTYYDAELNESRYLVSDLDQLTDDWRKRGMNNLKRFKAYEVEFLTIANWLRHKGKITQDEQHTKFWYGLNRKLREKVEARYLAAHPGYDPRKVIPRNEISKIVYGIFTRDRFDADLTTRKSKHRKKKRKNLLKSYDSESSTTNSDSESESEVSSSSESDRESKKDHRRRRKKRKKRKKPKPESSESEE</sequence>
<organism evidence="2 3">
    <name type="scientific">Armillaria solidipes</name>
    <dbReference type="NCBI Taxonomy" id="1076256"/>
    <lineage>
        <taxon>Eukaryota</taxon>
        <taxon>Fungi</taxon>
        <taxon>Dikarya</taxon>
        <taxon>Basidiomycota</taxon>
        <taxon>Agaricomycotina</taxon>
        <taxon>Agaricomycetes</taxon>
        <taxon>Agaricomycetidae</taxon>
        <taxon>Agaricales</taxon>
        <taxon>Marasmiineae</taxon>
        <taxon>Physalacriaceae</taxon>
        <taxon>Armillaria</taxon>
    </lineage>
</organism>
<feature type="compositionally biased region" description="Low complexity" evidence="1">
    <location>
        <begin position="207"/>
        <end position="231"/>
    </location>
</feature>
<feature type="compositionally biased region" description="Basic residues" evidence="1">
    <location>
        <begin position="194"/>
        <end position="206"/>
    </location>
</feature>
<evidence type="ECO:0000256" key="1">
    <source>
        <dbReference type="SAM" id="MobiDB-lite"/>
    </source>
</evidence>
<feature type="region of interest" description="Disordered" evidence="1">
    <location>
        <begin position="193"/>
        <end position="263"/>
    </location>
</feature>
<accession>A0A2H3C3S0</accession>
<keyword evidence="3" id="KW-1185">Reference proteome</keyword>
<name>A0A2H3C3S0_9AGAR</name>
<dbReference type="STRING" id="1076256.A0A2H3C3S0"/>
<gene>
    <name evidence="2" type="ORF">ARMSODRAFT_1037614</name>
</gene>
<proteinExistence type="predicted"/>
<feature type="non-terminal residue" evidence="2">
    <location>
        <position position="263"/>
    </location>
</feature>
<dbReference type="Proteomes" id="UP000218334">
    <property type="component" value="Unassembled WGS sequence"/>
</dbReference>
<evidence type="ECO:0000313" key="3">
    <source>
        <dbReference type="Proteomes" id="UP000218334"/>
    </source>
</evidence>
<dbReference type="EMBL" id="KZ293428">
    <property type="protein sequence ID" value="PBK69946.1"/>
    <property type="molecule type" value="Genomic_DNA"/>
</dbReference>
<protein>
    <submittedName>
        <fullName evidence="2">Uncharacterized protein</fullName>
    </submittedName>
</protein>
<evidence type="ECO:0000313" key="2">
    <source>
        <dbReference type="EMBL" id="PBK69946.1"/>
    </source>
</evidence>
<dbReference type="AlphaFoldDB" id="A0A2H3C3S0"/>
<feature type="compositionally biased region" description="Basic residues" evidence="1">
    <location>
        <begin position="240"/>
        <end position="254"/>
    </location>
</feature>
<reference evidence="3" key="1">
    <citation type="journal article" date="2017" name="Nat. Ecol. Evol.">
        <title>Genome expansion and lineage-specific genetic innovations in the forest pathogenic fungi Armillaria.</title>
        <authorList>
            <person name="Sipos G."/>
            <person name="Prasanna A.N."/>
            <person name="Walter M.C."/>
            <person name="O'Connor E."/>
            <person name="Balint B."/>
            <person name="Krizsan K."/>
            <person name="Kiss B."/>
            <person name="Hess J."/>
            <person name="Varga T."/>
            <person name="Slot J."/>
            <person name="Riley R."/>
            <person name="Boka B."/>
            <person name="Rigling D."/>
            <person name="Barry K."/>
            <person name="Lee J."/>
            <person name="Mihaltcheva S."/>
            <person name="LaButti K."/>
            <person name="Lipzen A."/>
            <person name="Waldron R."/>
            <person name="Moloney N.M."/>
            <person name="Sperisen C."/>
            <person name="Kredics L."/>
            <person name="Vagvoelgyi C."/>
            <person name="Patrignani A."/>
            <person name="Fitzpatrick D."/>
            <person name="Nagy I."/>
            <person name="Doyle S."/>
            <person name="Anderson J.B."/>
            <person name="Grigoriev I.V."/>
            <person name="Gueldener U."/>
            <person name="Muensterkoetter M."/>
            <person name="Nagy L.G."/>
        </authorList>
    </citation>
    <scope>NUCLEOTIDE SEQUENCE [LARGE SCALE GENOMIC DNA]</scope>
    <source>
        <strain evidence="3">28-4</strain>
    </source>
</reference>